<reference evidence="13" key="1">
    <citation type="submission" date="2022-10" db="EMBL/GenBank/DDBJ databases">
        <title>Tapping the CABI collections for fungal endophytes: first genome assemblies for Collariella, Neodidymelliopsis, Ascochyta clinopodiicola, Didymella pomorum, Didymosphaeria variabile, Neocosmospora piperis and Neocucurbitaria cava.</title>
        <authorList>
            <person name="Hill R."/>
        </authorList>
    </citation>
    <scope>NUCLEOTIDE SEQUENCE</scope>
    <source>
        <strain evidence="13">IMI 356815</strain>
    </source>
</reference>
<dbReference type="GO" id="GO:0012505">
    <property type="term" value="C:endomembrane system"/>
    <property type="evidence" value="ECO:0007669"/>
    <property type="project" value="UniProtKB-ARBA"/>
</dbReference>
<gene>
    <name evidence="13" type="ORF">N0V89_000871</name>
</gene>
<evidence type="ECO:0000313" key="13">
    <source>
        <dbReference type="EMBL" id="KAJ4360310.1"/>
    </source>
</evidence>
<keyword evidence="3" id="KW-0812">Transmembrane</keyword>
<proteinExistence type="predicted"/>
<dbReference type="OrthoDB" id="1029639at2759"/>
<evidence type="ECO:0000256" key="10">
    <source>
        <dbReference type="ARBA" id="ARBA00023136"/>
    </source>
</evidence>
<dbReference type="AlphaFoldDB" id="A0A9W8XX00"/>
<evidence type="ECO:0008006" key="15">
    <source>
        <dbReference type="Google" id="ProtNLM"/>
    </source>
</evidence>
<keyword evidence="7" id="KW-1133">Transmembrane helix</keyword>
<dbReference type="InterPro" id="IPR051634">
    <property type="entry name" value="Extended_Synaptotagmin"/>
</dbReference>
<feature type="domain" description="C2" evidence="11">
    <location>
        <begin position="184"/>
        <end position="319"/>
    </location>
</feature>
<keyword evidence="9" id="KW-0446">Lipid-binding</keyword>
<evidence type="ECO:0000256" key="3">
    <source>
        <dbReference type="ARBA" id="ARBA00022692"/>
    </source>
</evidence>
<feature type="domain" description="SMP-LTD" evidence="12">
    <location>
        <begin position="16"/>
        <end position="193"/>
    </location>
</feature>
<dbReference type="EMBL" id="JAPEUX010000001">
    <property type="protein sequence ID" value="KAJ4360310.1"/>
    <property type="molecule type" value="Genomic_DNA"/>
</dbReference>
<dbReference type="PROSITE" id="PS50004">
    <property type="entry name" value="C2"/>
    <property type="match status" value="1"/>
</dbReference>
<dbReference type="InterPro" id="IPR035892">
    <property type="entry name" value="C2_domain_sf"/>
</dbReference>
<organism evidence="13 14">
    <name type="scientific">Didymosphaeria variabile</name>
    <dbReference type="NCBI Taxonomy" id="1932322"/>
    <lineage>
        <taxon>Eukaryota</taxon>
        <taxon>Fungi</taxon>
        <taxon>Dikarya</taxon>
        <taxon>Ascomycota</taxon>
        <taxon>Pezizomycotina</taxon>
        <taxon>Dothideomycetes</taxon>
        <taxon>Pleosporomycetidae</taxon>
        <taxon>Pleosporales</taxon>
        <taxon>Massarineae</taxon>
        <taxon>Didymosphaeriaceae</taxon>
        <taxon>Didymosphaeria</taxon>
    </lineage>
</organism>
<dbReference type="InterPro" id="IPR039010">
    <property type="entry name" value="Synaptotagmin_SMP"/>
</dbReference>
<name>A0A9W8XX00_9PLEO</name>
<evidence type="ECO:0000256" key="4">
    <source>
        <dbReference type="ARBA" id="ARBA00022723"/>
    </source>
</evidence>
<dbReference type="PROSITE" id="PS51847">
    <property type="entry name" value="SMP"/>
    <property type="match status" value="1"/>
</dbReference>
<evidence type="ECO:0000256" key="7">
    <source>
        <dbReference type="ARBA" id="ARBA00022989"/>
    </source>
</evidence>
<dbReference type="CDD" id="cd21670">
    <property type="entry name" value="SMP_ESyt"/>
    <property type="match status" value="1"/>
</dbReference>
<dbReference type="GO" id="GO:0046872">
    <property type="term" value="F:metal ion binding"/>
    <property type="evidence" value="ECO:0007669"/>
    <property type="project" value="UniProtKB-KW"/>
</dbReference>
<evidence type="ECO:0000313" key="14">
    <source>
        <dbReference type="Proteomes" id="UP001140513"/>
    </source>
</evidence>
<dbReference type="GO" id="GO:0005737">
    <property type="term" value="C:cytoplasm"/>
    <property type="evidence" value="ECO:0007669"/>
    <property type="project" value="UniProtKB-ARBA"/>
</dbReference>
<evidence type="ECO:0000256" key="2">
    <source>
        <dbReference type="ARBA" id="ARBA00022448"/>
    </source>
</evidence>
<dbReference type="Proteomes" id="UP001140513">
    <property type="component" value="Unassembled WGS sequence"/>
</dbReference>
<dbReference type="PANTHER" id="PTHR45761:SF1">
    <property type="entry name" value="EXTENDED SYNAPTOTAGMIN-LIKE PROTEIN 2, ISOFORM C"/>
    <property type="match status" value="1"/>
</dbReference>
<keyword evidence="8" id="KW-0445">Lipid transport</keyword>
<dbReference type="GO" id="GO:0008289">
    <property type="term" value="F:lipid binding"/>
    <property type="evidence" value="ECO:0007669"/>
    <property type="project" value="UniProtKB-KW"/>
</dbReference>
<accession>A0A9W8XX00</accession>
<dbReference type="InterPro" id="IPR031468">
    <property type="entry name" value="SMP_LBD"/>
</dbReference>
<comment type="caution">
    <text evidence="13">The sequence shown here is derived from an EMBL/GenBank/DDBJ whole genome shotgun (WGS) entry which is preliminary data.</text>
</comment>
<dbReference type="GeneID" id="80904401"/>
<keyword evidence="4" id="KW-0479">Metal-binding</keyword>
<dbReference type="PANTHER" id="PTHR45761">
    <property type="entry name" value="EXTENDED SYNAPTOTAGMIN-LIKE PROTEIN 2, ISOFORM C"/>
    <property type="match status" value="1"/>
</dbReference>
<dbReference type="RefSeq" id="XP_056076512.1">
    <property type="nucleotide sequence ID" value="XM_056209690.1"/>
</dbReference>
<evidence type="ECO:0000256" key="8">
    <source>
        <dbReference type="ARBA" id="ARBA00023055"/>
    </source>
</evidence>
<evidence type="ECO:0000259" key="12">
    <source>
        <dbReference type="PROSITE" id="PS51847"/>
    </source>
</evidence>
<dbReference type="Pfam" id="PF00168">
    <property type="entry name" value="C2"/>
    <property type="match status" value="2"/>
</dbReference>
<dbReference type="InterPro" id="IPR000008">
    <property type="entry name" value="C2_dom"/>
</dbReference>
<dbReference type="GO" id="GO:0016020">
    <property type="term" value="C:membrane"/>
    <property type="evidence" value="ECO:0007669"/>
    <property type="project" value="UniProtKB-SubCell"/>
</dbReference>
<comment type="subcellular location">
    <subcellularLocation>
        <location evidence="1">Membrane</location>
    </subcellularLocation>
</comment>
<keyword evidence="10" id="KW-0472">Membrane</keyword>
<evidence type="ECO:0000259" key="11">
    <source>
        <dbReference type="PROSITE" id="PS50004"/>
    </source>
</evidence>
<dbReference type="SUPFAM" id="SSF49562">
    <property type="entry name" value="C2 domain (Calcium/lipid-binding domain, CaLB)"/>
    <property type="match status" value="2"/>
</dbReference>
<dbReference type="SMART" id="SM00239">
    <property type="entry name" value="C2"/>
    <property type="match status" value="2"/>
</dbReference>
<keyword evidence="2" id="KW-0813">Transport</keyword>
<dbReference type="CDD" id="cd00030">
    <property type="entry name" value="C2"/>
    <property type="match status" value="1"/>
</dbReference>
<keyword evidence="5" id="KW-0677">Repeat</keyword>
<keyword evidence="6" id="KW-0106">Calcium</keyword>
<evidence type="ECO:0000256" key="5">
    <source>
        <dbReference type="ARBA" id="ARBA00022737"/>
    </source>
</evidence>
<dbReference type="GO" id="GO:0006869">
    <property type="term" value="P:lipid transport"/>
    <property type="evidence" value="ECO:0007669"/>
    <property type="project" value="UniProtKB-KW"/>
</dbReference>
<keyword evidence="14" id="KW-1185">Reference proteome</keyword>
<dbReference type="Gene3D" id="2.60.40.150">
    <property type="entry name" value="C2 domain"/>
    <property type="match status" value="2"/>
</dbReference>
<evidence type="ECO:0000256" key="9">
    <source>
        <dbReference type="ARBA" id="ARBA00023121"/>
    </source>
</evidence>
<evidence type="ECO:0000256" key="6">
    <source>
        <dbReference type="ARBA" id="ARBA00022837"/>
    </source>
</evidence>
<evidence type="ECO:0000256" key="1">
    <source>
        <dbReference type="ARBA" id="ARBA00004370"/>
    </source>
</evidence>
<dbReference type="Pfam" id="PF17047">
    <property type="entry name" value="SMP_LBD"/>
    <property type="match status" value="1"/>
</dbReference>
<sequence>MNDMGSLAHTLTASGGTESAGFLNDLVAQLWPNINVAGCKMVKDIVEPILASTLPGPLANLRFVKIDLGDVPLHFSEVDTHKTSAGGIQLEMDVTWDSKSDIELDGSMVPKIGIERIHLRGRLSVLLAPLTNVIPCIGAAQVAFINPPKLELDFTDAANIADLGIISGTVRKTILGIISGMAVLPNRFLVKLDNSSDWFKTFQPHIGVMRLTIERAVGISGPKKSGAKRLLAKIVKDVPDCYCKVTVGAEDEWRTSTKKNDHDPEWNETHDFLVSDFDQNIFLDIDDDDVGADDDIGEGSISIKDILLGGGSKEIALSHKGEHTGAHLTVHARFFNFVSDASALSASESQGEGQFVGLATILVASALGLQGQRDELNPSVKVTWGAKEFRTAIKTYTPGTDIFNPSFDQAFRIPITKDLVDSGASFRIALLNKESETGAVDIPFADVLNGPNAGVADTFDVGDGATVRVSVFLKGLQPAH</sequence>
<protein>
    <recommendedName>
        <fullName evidence="15">C2 domain-containing protein</fullName>
    </recommendedName>
</protein>